<evidence type="ECO:0000256" key="6">
    <source>
        <dbReference type="ARBA" id="ARBA00023122"/>
    </source>
</evidence>
<proteinExistence type="inferred from homology"/>
<dbReference type="RefSeq" id="WP_124975426.1">
    <property type="nucleotide sequence ID" value="NZ_BFFP01000007.1"/>
</dbReference>
<dbReference type="GO" id="GO:0005524">
    <property type="term" value="F:ATP binding"/>
    <property type="evidence" value="ECO:0007669"/>
    <property type="project" value="UniProtKB-UniRule"/>
</dbReference>
<feature type="domain" description="CBS" evidence="11">
    <location>
        <begin position="259"/>
        <end position="315"/>
    </location>
</feature>
<dbReference type="PANTHER" id="PTHR43117">
    <property type="entry name" value="OSMOPROTECTANT IMPORT ATP-BINDING PROTEIN OSMV"/>
    <property type="match status" value="1"/>
</dbReference>
<dbReference type="PROSITE" id="PS00211">
    <property type="entry name" value="ABC_TRANSPORTER_1"/>
    <property type="match status" value="1"/>
</dbReference>
<dbReference type="InterPro" id="IPR000644">
    <property type="entry name" value="CBS_dom"/>
</dbReference>
<keyword evidence="8" id="KW-1003">Cell membrane</keyword>
<dbReference type="GO" id="GO:0016887">
    <property type="term" value="F:ATP hydrolysis activity"/>
    <property type="evidence" value="ECO:0007669"/>
    <property type="project" value="UniProtKB-UniRule"/>
</dbReference>
<dbReference type="Proteomes" id="UP000286848">
    <property type="component" value="Unassembled WGS sequence"/>
</dbReference>
<dbReference type="NCBIfam" id="TIGR01186">
    <property type="entry name" value="proV"/>
    <property type="match status" value="1"/>
</dbReference>
<evidence type="ECO:0000256" key="1">
    <source>
        <dbReference type="ARBA" id="ARBA00005417"/>
    </source>
</evidence>
<comment type="catalytic activity">
    <reaction evidence="8">
        <text>a quaternary ammonium(out) + ATP + H2O = a quaternary ammonium(in) + ADP + phosphate + H(+)</text>
        <dbReference type="Rhea" id="RHEA:11036"/>
        <dbReference type="ChEBI" id="CHEBI:15377"/>
        <dbReference type="ChEBI" id="CHEBI:15378"/>
        <dbReference type="ChEBI" id="CHEBI:30616"/>
        <dbReference type="ChEBI" id="CHEBI:35267"/>
        <dbReference type="ChEBI" id="CHEBI:43474"/>
        <dbReference type="ChEBI" id="CHEBI:456216"/>
    </reaction>
</comment>
<keyword evidence="2 8" id="KW-0813">Transport</keyword>
<dbReference type="InterPro" id="IPR027417">
    <property type="entry name" value="P-loop_NTPase"/>
</dbReference>
<feature type="compositionally biased region" description="Basic and acidic residues" evidence="9">
    <location>
        <begin position="387"/>
        <end position="400"/>
    </location>
</feature>
<dbReference type="Gene3D" id="3.10.580.10">
    <property type="entry name" value="CBS-domain"/>
    <property type="match status" value="1"/>
</dbReference>
<dbReference type="GO" id="GO:0015418">
    <property type="term" value="F:ABC-type quaternary ammonium compound transporting activity"/>
    <property type="evidence" value="ECO:0007669"/>
    <property type="project" value="UniProtKB-EC"/>
</dbReference>
<dbReference type="CDD" id="cd04583">
    <property type="entry name" value="CBS_pair_ABC_OpuCA_assoc"/>
    <property type="match status" value="1"/>
</dbReference>
<evidence type="ECO:0000256" key="4">
    <source>
        <dbReference type="ARBA" id="ARBA00022741"/>
    </source>
</evidence>
<dbReference type="InterPro" id="IPR017871">
    <property type="entry name" value="ABC_transporter-like_CS"/>
</dbReference>
<dbReference type="OrthoDB" id="9802264at2"/>
<feature type="region of interest" description="Disordered" evidence="9">
    <location>
        <begin position="380"/>
        <end position="400"/>
    </location>
</feature>
<keyword evidence="3" id="KW-0677">Repeat</keyword>
<dbReference type="SMART" id="SM00116">
    <property type="entry name" value="CBS"/>
    <property type="match status" value="2"/>
</dbReference>
<keyword evidence="13" id="KW-1185">Reference proteome</keyword>
<dbReference type="Pfam" id="PF00571">
    <property type="entry name" value="CBS"/>
    <property type="match status" value="2"/>
</dbReference>
<dbReference type="PROSITE" id="PS50893">
    <property type="entry name" value="ABC_TRANSPORTER_2"/>
    <property type="match status" value="1"/>
</dbReference>
<evidence type="ECO:0000259" key="10">
    <source>
        <dbReference type="PROSITE" id="PS50893"/>
    </source>
</evidence>
<dbReference type="GO" id="GO:0005886">
    <property type="term" value="C:plasma membrane"/>
    <property type="evidence" value="ECO:0007669"/>
    <property type="project" value="UniProtKB-SubCell"/>
</dbReference>
<dbReference type="GO" id="GO:0031460">
    <property type="term" value="P:glycine betaine transport"/>
    <property type="evidence" value="ECO:0007669"/>
    <property type="project" value="InterPro"/>
</dbReference>
<evidence type="ECO:0000256" key="9">
    <source>
        <dbReference type="SAM" id="MobiDB-lite"/>
    </source>
</evidence>
<evidence type="ECO:0000256" key="8">
    <source>
        <dbReference type="RuleBase" id="RU369116"/>
    </source>
</evidence>
<dbReference type="EC" id="7.6.2.9" evidence="8"/>
<dbReference type="AlphaFoldDB" id="A0A401IRR0"/>
<name>A0A401IRR0_9LACO</name>
<keyword evidence="6 7" id="KW-0129">CBS domain</keyword>
<evidence type="ECO:0000256" key="7">
    <source>
        <dbReference type="PROSITE-ProRule" id="PRU00703"/>
    </source>
</evidence>
<comment type="subunit">
    <text evidence="8">The complex is probably composed of two ATP-binding proteins, two transmembrane proteins and a solute-binding protein.</text>
</comment>
<dbReference type="Pfam" id="PF00005">
    <property type="entry name" value="ABC_tran"/>
    <property type="match status" value="1"/>
</dbReference>
<evidence type="ECO:0000256" key="3">
    <source>
        <dbReference type="ARBA" id="ARBA00022737"/>
    </source>
</evidence>
<dbReference type="PANTHER" id="PTHR43117:SF3">
    <property type="entry name" value="CHOLINE TRANSPORT ATP-BINDING PROTEIN OPUBA"/>
    <property type="match status" value="1"/>
</dbReference>
<evidence type="ECO:0000256" key="5">
    <source>
        <dbReference type="ARBA" id="ARBA00022840"/>
    </source>
</evidence>
<dbReference type="SUPFAM" id="SSF52540">
    <property type="entry name" value="P-loop containing nucleoside triphosphate hydrolases"/>
    <property type="match status" value="1"/>
</dbReference>
<keyword evidence="4 8" id="KW-0547">Nucleotide-binding</keyword>
<sequence length="400" mass="45319">MEEPILVFKDVKKVYRGGSVGVEGVNLTINKGDFVCLIGTSGSGKTTTMRMINRMHDATSGQILFNGKDIKNTDPVSLRRQIGYVIQNIGLMPHMTIYDNITLVPRLLKWPEEKKRQKAEELCKEVELPEEFLDRYPSQLSGGQQQRVGVIRALAADQDLILMDEPFGALDPITRESLQDLVSDLQKRLKKTIVFVTHDIDEALRLATKVVIMDGGKIVQNASPEEILQHPANDFVKNLLGEERLSQARADLSTVDQIMLKDPVKVTLGRSIPESIRLMRERRVDTLLVVDDENYFKGYVDIDTITSRYRRATSVSDLLSTDMPTIQNDTLVRQTVRKMLNREFKYLPVVDHDNKLLGIVNRTTMVDVVYDTIWGNSDDDIAEKEEDQTKEQETATVKGE</sequence>
<comment type="subcellular location">
    <subcellularLocation>
        <location evidence="8">Cell inner membrane</location>
        <topology evidence="8">Peripheral membrane protein</topology>
    </subcellularLocation>
</comment>
<organism evidence="12 13">
    <name type="scientific">Ligilactobacillus salitolerans</name>
    <dbReference type="NCBI Taxonomy" id="1808352"/>
    <lineage>
        <taxon>Bacteria</taxon>
        <taxon>Bacillati</taxon>
        <taxon>Bacillota</taxon>
        <taxon>Bacilli</taxon>
        <taxon>Lactobacillales</taxon>
        <taxon>Lactobacillaceae</taxon>
        <taxon>Ligilactobacillus</taxon>
    </lineage>
</organism>
<dbReference type="InterPro" id="IPR005892">
    <property type="entry name" value="Gly-betaine_transp_ATP-bd"/>
</dbReference>
<keyword evidence="8" id="KW-0997">Cell inner membrane</keyword>
<feature type="domain" description="CBS" evidence="11">
    <location>
        <begin position="319"/>
        <end position="377"/>
    </location>
</feature>
<gene>
    <name evidence="12" type="primary">opuBA</name>
    <name evidence="12" type="ORF">LFYK43_06810</name>
</gene>
<dbReference type="EMBL" id="BFFP01000007">
    <property type="protein sequence ID" value="GBG94222.1"/>
    <property type="molecule type" value="Genomic_DNA"/>
</dbReference>
<dbReference type="SUPFAM" id="SSF54631">
    <property type="entry name" value="CBS-domain pair"/>
    <property type="match status" value="1"/>
</dbReference>
<evidence type="ECO:0000256" key="2">
    <source>
        <dbReference type="ARBA" id="ARBA00022448"/>
    </source>
</evidence>
<evidence type="ECO:0000313" key="13">
    <source>
        <dbReference type="Proteomes" id="UP000286848"/>
    </source>
</evidence>
<dbReference type="FunFam" id="3.40.50.300:FF:000425">
    <property type="entry name" value="Probable ABC transporter, ATP-binding subunit"/>
    <property type="match status" value="1"/>
</dbReference>
<dbReference type="Gene3D" id="3.40.50.300">
    <property type="entry name" value="P-loop containing nucleotide triphosphate hydrolases"/>
    <property type="match status" value="1"/>
</dbReference>
<keyword evidence="5 8" id="KW-0067">ATP-binding</keyword>
<keyword evidence="8" id="KW-0472">Membrane</keyword>
<evidence type="ECO:0000259" key="11">
    <source>
        <dbReference type="PROSITE" id="PS51371"/>
    </source>
</evidence>
<reference evidence="12 13" key="1">
    <citation type="journal article" date="2019" name="Int. J. Syst. Evol. Microbiol.">
        <title>Lactobacillus salitolerans sp. nov., a novel lactic acid bacterium isolated from spent mushroom substrates.</title>
        <authorList>
            <person name="Tohno M."/>
            <person name="Tanizawa Y."/>
            <person name="Kojima Y."/>
            <person name="Sakamoto M."/>
            <person name="Nakamura Y."/>
            <person name="Ohkuma M."/>
            <person name="Kobayashi H."/>
        </authorList>
    </citation>
    <scope>NUCLEOTIDE SEQUENCE [LARGE SCALE GENOMIC DNA]</scope>
    <source>
        <strain evidence="12 13">YK43</strain>
    </source>
</reference>
<feature type="domain" description="ABC transporter" evidence="10">
    <location>
        <begin position="6"/>
        <end position="240"/>
    </location>
</feature>
<comment type="caution">
    <text evidence="12">The sequence shown here is derived from an EMBL/GenBank/DDBJ whole genome shotgun (WGS) entry which is preliminary data.</text>
</comment>
<accession>A0A401IRR0</accession>
<dbReference type="InterPro" id="IPR046342">
    <property type="entry name" value="CBS_dom_sf"/>
</dbReference>
<dbReference type="InterPro" id="IPR003593">
    <property type="entry name" value="AAA+_ATPase"/>
</dbReference>
<comment type="similarity">
    <text evidence="1 8">Belongs to the ABC transporter superfamily.</text>
</comment>
<dbReference type="PROSITE" id="PS51371">
    <property type="entry name" value="CBS"/>
    <property type="match status" value="2"/>
</dbReference>
<dbReference type="InterPro" id="IPR003439">
    <property type="entry name" value="ABC_transporter-like_ATP-bd"/>
</dbReference>
<dbReference type="GO" id="GO:0006865">
    <property type="term" value="P:amino acid transport"/>
    <property type="evidence" value="ECO:0007669"/>
    <property type="project" value="UniProtKB-UniRule"/>
</dbReference>
<evidence type="ECO:0000313" key="12">
    <source>
        <dbReference type="EMBL" id="GBG94222.1"/>
    </source>
</evidence>
<protein>
    <recommendedName>
        <fullName evidence="8">Quaternary amine transport ATP-binding protein</fullName>
        <ecNumber evidence="8">7.6.2.9</ecNumber>
    </recommendedName>
</protein>
<dbReference type="SMART" id="SM00382">
    <property type="entry name" value="AAA"/>
    <property type="match status" value="1"/>
</dbReference>